<name>A0A554JAR6_9BACT</name>
<dbReference type="AlphaFoldDB" id="A0A554JAR6"/>
<dbReference type="InterPro" id="IPR001296">
    <property type="entry name" value="Glyco_trans_1"/>
</dbReference>
<organism evidence="4 5">
    <name type="scientific">Candidatus Doudnabacteria bacterium Gr01-1014_77</name>
    <dbReference type="NCBI Taxonomy" id="2017133"/>
    <lineage>
        <taxon>Bacteria</taxon>
        <taxon>Candidatus Doudnaibacteriota</taxon>
    </lineage>
</organism>
<evidence type="ECO:0000259" key="3">
    <source>
        <dbReference type="Pfam" id="PF13439"/>
    </source>
</evidence>
<dbReference type="EMBL" id="VMFF01000045">
    <property type="protein sequence ID" value="TSC65447.1"/>
    <property type="molecule type" value="Genomic_DNA"/>
</dbReference>
<evidence type="ECO:0000313" key="5">
    <source>
        <dbReference type="Proteomes" id="UP000319613"/>
    </source>
</evidence>
<feature type="domain" description="Glycosyltransferase subfamily 4-like N-terminal" evidence="3">
    <location>
        <begin position="17"/>
        <end position="170"/>
    </location>
</feature>
<dbReference type="PANTHER" id="PTHR46401">
    <property type="entry name" value="GLYCOSYLTRANSFERASE WBBK-RELATED"/>
    <property type="match status" value="1"/>
</dbReference>
<dbReference type="Proteomes" id="UP000319613">
    <property type="component" value="Unassembled WGS sequence"/>
</dbReference>
<feature type="domain" description="Glycosyl transferase family 1" evidence="2">
    <location>
        <begin position="184"/>
        <end position="339"/>
    </location>
</feature>
<reference evidence="4 5" key="1">
    <citation type="submission" date="2017-07" db="EMBL/GenBank/DDBJ databases">
        <title>Mechanisms for carbon and nitrogen cycling indicate functional differentiation within the Candidate Phyla Radiation.</title>
        <authorList>
            <person name="Danczak R.E."/>
            <person name="Johnston M.D."/>
            <person name="Kenah C."/>
            <person name="Slattery M."/>
            <person name="Wrighton K.C."/>
            <person name="Wilkins M.J."/>
        </authorList>
    </citation>
    <scope>NUCLEOTIDE SEQUENCE [LARGE SCALE GENOMIC DNA]</scope>
    <source>
        <strain evidence="4">Gr01-1014_77</strain>
    </source>
</reference>
<comment type="caution">
    <text evidence="4">The sequence shown here is derived from an EMBL/GenBank/DDBJ whole genome shotgun (WGS) entry which is preliminary data.</text>
</comment>
<proteinExistence type="predicted"/>
<dbReference type="Pfam" id="PF00534">
    <property type="entry name" value="Glycos_transf_1"/>
    <property type="match status" value="1"/>
</dbReference>
<keyword evidence="1 4" id="KW-0808">Transferase</keyword>
<dbReference type="PANTHER" id="PTHR46401:SF2">
    <property type="entry name" value="GLYCOSYLTRANSFERASE WBBK-RELATED"/>
    <property type="match status" value="1"/>
</dbReference>
<evidence type="ECO:0000313" key="4">
    <source>
        <dbReference type="EMBL" id="TSC65447.1"/>
    </source>
</evidence>
<accession>A0A554JAR6</accession>
<dbReference type="SUPFAM" id="SSF53756">
    <property type="entry name" value="UDP-Glycosyltransferase/glycogen phosphorylase"/>
    <property type="match status" value="1"/>
</dbReference>
<dbReference type="Pfam" id="PF13439">
    <property type="entry name" value="Glyco_transf_4"/>
    <property type="match status" value="1"/>
</dbReference>
<sequence length="367" mass="42340">MKIGIEAERANIDNPTGVEHYAQQLILAISKQDLENEYVLYLRTKPSKWMEQLPNNFKIKIIPFPIFWTQLRISWEMFVHPVDVLFIMASALPLIHPKNSVVTIHDLAWEFYPETFKTFMRLYLRFSTWFACKFASSIIAVSEQTKKDIIQTYKVSDQKISVIYHGFDLSTEILAKASEEKLKEEQEKVRALPEKYILYISTLQPRKNVTGLIEAFLELKKEKQIEHSLVLVGGRGWLYESIMEKIKDHPEIIYCGYGYDRFAYLKKADLLVQPSFYEGFGMSLLDAFAKGVPVACSNVSSLPEVAGDAAIYFDPKNKQEMKSAIYACITDRALHDSLVVKGSERLKNFTWKKCAEQTLLVLKEKHV</sequence>
<dbReference type="InterPro" id="IPR028098">
    <property type="entry name" value="Glyco_trans_4-like_N"/>
</dbReference>
<dbReference type="Gene3D" id="3.40.50.2000">
    <property type="entry name" value="Glycogen Phosphorylase B"/>
    <property type="match status" value="2"/>
</dbReference>
<dbReference type="GO" id="GO:0016757">
    <property type="term" value="F:glycosyltransferase activity"/>
    <property type="evidence" value="ECO:0007669"/>
    <property type="project" value="InterPro"/>
</dbReference>
<gene>
    <name evidence="4" type="ORF">G01um101477_474</name>
</gene>
<evidence type="ECO:0000256" key="1">
    <source>
        <dbReference type="ARBA" id="ARBA00022679"/>
    </source>
</evidence>
<protein>
    <submittedName>
        <fullName evidence="4">Group 1 glycosyl transferase</fullName>
    </submittedName>
</protein>
<dbReference type="CDD" id="cd03809">
    <property type="entry name" value="GT4_MtfB-like"/>
    <property type="match status" value="1"/>
</dbReference>
<evidence type="ECO:0000259" key="2">
    <source>
        <dbReference type="Pfam" id="PF00534"/>
    </source>
</evidence>